<feature type="signal peptide" evidence="1">
    <location>
        <begin position="1"/>
        <end position="28"/>
    </location>
</feature>
<gene>
    <name evidence="2" type="ORF">LVJ94_00295</name>
</gene>
<dbReference type="RefSeq" id="WP_394835349.1">
    <property type="nucleotide sequence ID" value="NZ_CP089929.1"/>
</dbReference>
<accession>A0ABZ2L4B6</accession>
<keyword evidence="3" id="KW-1185">Reference proteome</keyword>
<sequence length="159" mass="16183">MFKKWSIAFVLGLVTASFGLTVGSTASAADDTVDQGEEEIFASAFVGTWTFQAGSNASSPCLSTPIDLNGKQSEVVAGANANEVVADVQGCKIPFVHTDATHAKLKARTQCQLSDGSTTYSVNVTSATLALGADGVLSVQGAGTANVFCSVKLTGTAVK</sequence>
<proteinExistence type="predicted"/>
<dbReference type="EMBL" id="CP089983">
    <property type="protein sequence ID" value="WXB05703.1"/>
    <property type="molecule type" value="Genomic_DNA"/>
</dbReference>
<reference evidence="2" key="1">
    <citation type="submission" date="2021-12" db="EMBL/GenBank/DDBJ databases">
        <title>Discovery of the Pendulisporaceae a myxobacterial family with distinct sporulation behavior and unique specialized metabolism.</title>
        <authorList>
            <person name="Garcia R."/>
            <person name="Popoff A."/>
            <person name="Bader C.D."/>
            <person name="Loehr J."/>
            <person name="Walesch S."/>
            <person name="Walt C."/>
            <person name="Boldt J."/>
            <person name="Bunk B."/>
            <person name="Haeckl F.J.F.P.J."/>
            <person name="Gunesch A.P."/>
            <person name="Birkelbach J."/>
            <person name="Nuebel U."/>
            <person name="Pietschmann T."/>
            <person name="Bach T."/>
            <person name="Mueller R."/>
        </authorList>
    </citation>
    <scope>NUCLEOTIDE SEQUENCE</scope>
    <source>
        <strain evidence="2">MSr11367</strain>
    </source>
</reference>
<evidence type="ECO:0000313" key="2">
    <source>
        <dbReference type="EMBL" id="WXB05703.1"/>
    </source>
</evidence>
<protein>
    <submittedName>
        <fullName evidence="2">Uncharacterized protein</fullName>
    </submittedName>
</protein>
<name>A0ABZ2L4B6_9BACT</name>
<evidence type="ECO:0000256" key="1">
    <source>
        <dbReference type="SAM" id="SignalP"/>
    </source>
</evidence>
<keyword evidence="1" id="KW-0732">Signal</keyword>
<organism evidence="2 3">
    <name type="scientific">Pendulispora rubella</name>
    <dbReference type="NCBI Taxonomy" id="2741070"/>
    <lineage>
        <taxon>Bacteria</taxon>
        <taxon>Pseudomonadati</taxon>
        <taxon>Myxococcota</taxon>
        <taxon>Myxococcia</taxon>
        <taxon>Myxococcales</taxon>
        <taxon>Sorangiineae</taxon>
        <taxon>Pendulisporaceae</taxon>
        <taxon>Pendulispora</taxon>
    </lineage>
</organism>
<feature type="chain" id="PRO_5045073771" evidence="1">
    <location>
        <begin position="29"/>
        <end position="159"/>
    </location>
</feature>
<evidence type="ECO:0000313" key="3">
    <source>
        <dbReference type="Proteomes" id="UP001374803"/>
    </source>
</evidence>
<dbReference type="Proteomes" id="UP001374803">
    <property type="component" value="Chromosome"/>
</dbReference>